<dbReference type="SUPFAM" id="SSF55826">
    <property type="entry name" value="YbaK/ProRS associated domain"/>
    <property type="match status" value="1"/>
</dbReference>
<organism evidence="2 3">
    <name type="scientific">Cellvibrio polysaccharolyticus</name>
    <dbReference type="NCBI Taxonomy" id="2082724"/>
    <lineage>
        <taxon>Bacteria</taxon>
        <taxon>Pseudomonadati</taxon>
        <taxon>Pseudomonadota</taxon>
        <taxon>Gammaproteobacteria</taxon>
        <taxon>Cellvibrionales</taxon>
        <taxon>Cellvibrionaceae</taxon>
        <taxon>Cellvibrio</taxon>
    </lineage>
</organism>
<gene>
    <name evidence="2" type="ORF">C4F51_17530</name>
</gene>
<sequence length="466" mass="52117">MPVPASVQTRLDDQNVLYHIATTPVDDNNNRIWHDQHLRNVGAARSVLLQDENGKVQIIIGADRLLDLHAVNRLLNRQLFATNADELARFCRNHNVQTVPALPKIAGMLTLVDEDLLEREALLLDSGSEEQLLQLSREEFRQVLEDARLCDISVALAPLENDPSVQQDTDLILGAVENFTRLRIKQRLEETLELPPLSETAQRIIKLRVNPNADVSDLAQIVETDPSLAAQVVSWAASPYYSAPGKIRSIHDAIVRVLGFDMVLNLALGLALGRSLQIPRQGPHSALPYWQQAVYVAATIEGLVTAIPRDQRPAFGMAYLCGLLHNFGYLILAEVFPPHFNQYCHLADANSHITHQAIERHLLGVTREQIASTLMSLWSMPEEVVVALRQQNNPDYQGEHHRYAKLVFVAQRLLLQQGIGHGPKLDIPQHVFDELHLDPQKAVAAVKNILESETDLEFIALQLSPH</sequence>
<accession>A0A928YVW7</accession>
<evidence type="ECO:0000313" key="2">
    <source>
        <dbReference type="EMBL" id="MBE8718980.1"/>
    </source>
</evidence>
<dbReference type="InterPro" id="IPR036754">
    <property type="entry name" value="YbaK/aa-tRNA-synt-asso_dom_sf"/>
</dbReference>
<evidence type="ECO:0000259" key="1">
    <source>
        <dbReference type="PROSITE" id="PS51833"/>
    </source>
</evidence>
<dbReference type="Gene3D" id="1.10.3210.10">
    <property type="entry name" value="Hypothetical protein af1432"/>
    <property type="match status" value="1"/>
</dbReference>
<dbReference type="PIRSF" id="PIRSF036888">
    <property type="entry name" value="HDGYPm_UCP036888"/>
    <property type="match status" value="1"/>
</dbReference>
<proteinExistence type="predicted"/>
<dbReference type="PANTHER" id="PTHR33525:SF3">
    <property type="entry name" value="RIBONUCLEASE Y"/>
    <property type="match status" value="1"/>
</dbReference>
<dbReference type="RefSeq" id="WP_193911985.1">
    <property type="nucleotide sequence ID" value="NZ_PRDL01000001.1"/>
</dbReference>
<dbReference type="Proteomes" id="UP000652567">
    <property type="component" value="Unassembled WGS sequence"/>
</dbReference>
<dbReference type="InterPro" id="IPR013976">
    <property type="entry name" value="HDOD"/>
</dbReference>
<dbReference type="SUPFAM" id="SSF109604">
    <property type="entry name" value="HD-domain/PDEase-like"/>
    <property type="match status" value="1"/>
</dbReference>
<dbReference type="AlphaFoldDB" id="A0A928YVW7"/>
<evidence type="ECO:0000313" key="3">
    <source>
        <dbReference type="Proteomes" id="UP000652567"/>
    </source>
</evidence>
<dbReference type="Pfam" id="PF08668">
    <property type="entry name" value="HDOD"/>
    <property type="match status" value="1"/>
</dbReference>
<keyword evidence="3" id="KW-1185">Reference proteome</keyword>
<reference evidence="2" key="1">
    <citation type="submission" date="2018-07" db="EMBL/GenBank/DDBJ databases">
        <title>Genome assembly of strain Ka43.</title>
        <authorList>
            <person name="Kukolya J."/>
            <person name="Nagy I."/>
            <person name="Horvath B."/>
            <person name="Toth A."/>
        </authorList>
    </citation>
    <scope>NUCLEOTIDE SEQUENCE</scope>
    <source>
        <strain evidence="2">KB43</strain>
    </source>
</reference>
<dbReference type="Pfam" id="PF04073">
    <property type="entry name" value="tRNA_edit"/>
    <property type="match status" value="1"/>
</dbReference>
<dbReference type="EMBL" id="PRDL01000001">
    <property type="protein sequence ID" value="MBE8718980.1"/>
    <property type="molecule type" value="Genomic_DNA"/>
</dbReference>
<dbReference type="InterPro" id="IPR007214">
    <property type="entry name" value="YbaK/aa-tRNA-synth-assoc-dom"/>
</dbReference>
<protein>
    <submittedName>
        <fullName evidence="2">HDOD domain-containing protein</fullName>
    </submittedName>
</protein>
<dbReference type="InterPro" id="IPR052340">
    <property type="entry name" value="RNase_Y/CdgJ"/>
</dbReference>
<dbReference type="InterPro" id="IPR014627">
    <property type="entry name" value="UCP036888_HDGYP-like"/>
</dbReference>
<dbReference type="PROSITE" id="PS51833">
    <property type="entry name" value="HDOD"/>
    <property type="match status" value="1"/>
</dbReference>
<dbReference type="Gene3D" id="3.90.960.10">
    <property type="entry name" value="YbaK/aminoacyl-tRNA synthetase-associated domain"/>
    <property type="match status" value="1"/>
</dbReference>
<feature type="domain" description="HDOD" evidence="1">
    <location>
        <begin position="194"/>
        <end position="394"/>
    </location>
</feature>
<comment type="caution">
    <text evidence="2">The sequence shown here is derived from an EMBL/GenBank/DDBJ whole genome shotgun (WGS) entry which is preliminary data.</text>
</comment>
<dbReference type="GO" id="GO:0002161">
    <property type="term" value="F:aminoacyl-tRNA deacylase activity"/>
    <property type="evidence" value="ECO:0007669"/>
    <property type="project" value="InterPro"/>
</dbReference>
<dbReference type="PANTHER" id="PTHR33525">
    <property type="match status" value="1"/>
</dbReference>
<name>A0A928YVW7_9GAMM</name>